<accession>A0A8S3C9I4</accession>
<comment type="caution">
    <text evidence="1">The sequence shown here is derived from an EMBL/GenBank/DDBJ whole genome shotgun (WGS) entry which is preliminary data.</text>
</comment>
<proteinExistence type="predicted"/>
<dbReference type="AlphaFoldDB" id="A0A8S3C9I4"/>
<evidence type="ECO:0000313" key="1">
    <source>
        <dbReference type="EMBL" id="CAF4886760.1"/>
    </source>
</evidence>
<organism evidence="1 2">
    <name type="scientific">Rotaria magnacalcarata</name>
    <dbReference type="NCBI Taxonomy" id="392030"/>
    <lineage>
        <taxon>Eukaryota</taxon>
        <taxon>Metazoa</taxon>
        <taxon>Spiralia</taxon>
        <taxon>Gnathifera</taxon>
        <taxon>Rotifera</taxon>
        <taxon>Eurotatoria</taxon>
        <taxon>Bdelloidea</taxon>
        <taxon>Philodinida</taxon>
        <taxon>Philodinidae</taxon>
        <taxon>Rotaria</taxon>
    </lineage>
</organism>
<dbReference type="EMBL" id="CAJOBJ010172062">
    <property type="protein sequence ID" value="CAF4886760.1"/>
    <property type="molecule type" value="Genomic_DNA"/>
</dbReference>
<feature type="non-terminal residue" evidence="1">
    <location>
        <position position="1"/>
    </location>
</feature>
<feature type="non-terminal residue" evidence="1">
    <location>
        <position position="46"/>
    </location>
</feature>
<evidence type="ECO:0000313" key="2">
    <source>
        <dbReference type="Proteomes" id="UP000681720"/>
    </source>
</evidence>
<protein>
    <submittedName>
        <fullName evidence="1">Uncharacterized protein</fullName>
    </submittedName>
</protein>
<name>A0A8S3C9I4_9BILA</name>
<reference evidence="1" key="1">
    <citation type="submission" date="2021-02" db="EMBL/GenBank/DDBJ databases">
        <authorList>
            <person name="Nowell W R."/>
        </authorList>
    </citation>
    <scope>NUCLEOTIDE SEQUENCE</scope>
</reference>
<gene>
    <name evidence="1" type="ORF">GIL414_LOCUS51130</name>
</gene>
<dbReference type="Proteomes" id="UP000681720">
    <property type="component" value="Unassembled WGS sequence"/>
</dbReference>
<sequence length="46" mass="5049">SLNTVDFVVPGEDRPMLQIHKTREKSCLVVQLGTADGQRALNAARL</sequence>